<keyword evidence="1" id="KW-0805">Transcription regulation</keyword>
<evidence type="ECO:0000313" key="5">
    <source>
        <dbReference type="EMBL" id="MFD1544180.1"/>
    </source>
</evidence>
<dbReference type="PANTHER" id="PTHR46796">
    <property type="entry name" value="HTH-TYPE TRANSCRIPTIONAL ACTIVATOR RHAS-RELATED"/>
    <property type="match status" value="1"/>
</dbReference>
<keyword evidence="3" id="KW-0804">Transcription</keyword>
<dbReference type="Pfam" id="PF12833">
    <property type="entry name" value="HTH_18"/>
    <property type="match status" value="1"/>
</dbReference>
<dbReference type="SMART" id="SM00342">
    <property type="entry name" value="HTH_ARAC"/>
    <property type="match status" value="1"/>
</dbReference>
<evidence type="ECO:0000256" key="3">
    <source>
        <dbReference type="ARBA" id="ARBA00023163"/>
    </source>
</evidence>
<dbReference type="EMBL" id="JBHUCM010000043">
    <property type="protein sequence ID" value="MFD1544180.1"/>
    <property type="molecule type" value="Genomic_DNA"/>
</dbReference>
<protein>
    <submittedName>
        <fullName evidence="5">AraC family transcriptional regulator</fullName>
    </submittedName>
</protein>
<dbReference type="InterPro" id="IPR003313">
    <property type="entry name" value="AraC-bd"/>
</dbReference>
<dbReference type="RefSeq" id="WP_219528306.1">
    <property type="nucleotide sequence ID" value="NZ_JAHKRM010000004.1"/>
</dbReference>
<keyword evidence="2" id="KW-0238">DNA-binding</keyword>
<dbReference type="PROSITE" id="PS01124">
    <property type="entry name" value="HTH_ARAC_FAMILY_2"/>
    <property type="match status" value="1"/>
</dbReference>
<organism evidence="5 6">
    <name type="scientific">Nonomuraea guangzhouensis</name>
    <dbReference type="NCBI Taxonomy" id="1291555"/>
    <lineage>
        <taxon>Bacteria</taxon>
        <taxon>Bacillati</taxon>
        <taxon>Actinomycetota</taxon>
        <taxon>Actinomycetes</taxon>
        <taxon>Streptosporangiales</taxon>
        <taxon>Streptosporangiaceae</taxon>
        <taxon>Nonomuraea</taxon>
    </lineage>
</organism>
<keyword evidence="6" id="KW-1185">Reference proteome</keyword>
<reference evidence="6" key="1">
    <citation type="journal article" date="2019" name="Int. J. Syst. Evol. Microbiol.">
        <title>The Global Catalogue of Microorganisms (GCM) 10K type strain sequencing project: providing services to taxonomists for standard genome sequencing and annotation.</title>
        <authorList>
            <consortium name="The Broad Institute Genomics Platform"/>
            <consortium name="The Broad Institute Genome Sequencing Center for Infectious Disease"/>
            <person name="Wu L."/>
            <person name="Ma J."/>
        </authorList>
    </citation>
    <scope>NUCLEOTIDE SEQUENCE [LARGE SCALE GENOMIC DNA]</scope>
    <source>
        <strain evidence="6">CGMCC 1.15399</strain>
    </source>
</reference>
<accession>A0ABW4GNN3</accession>
<dbReference type="Proteomes" id="UP001597097">
    <property type="component" value="Unassembled WGS sequence"/>
</dbReference>
<comment type="caution">
    <text evidence="5">The sequence shown here is derived from an EMBL/GenBank/DDBJ whole genome shotgun (WGS) entry which is preliminary data.</text>
</comment>
<evidence type="ECO:0000313" key="6">
    <source>
        <dbReference type="Proteomes" id="UP001597097"/>
    </source>
</evidence>
<proteinExistence type="predicted"/>
<dbReference type="InterPro" id="IPR018060">
    <property type="entry name" value="HTH_AraC"/>
</dbReference>
<evidence type="ECO:0000259" key="4">
    <source>
        <dbReference type="PROSITE" id="PS01124"/>
    </source>
</evidence>
<name>A0ABW4GNN3_9ACTN</name>
<dbReference type="Pfam" id="PF02311">
    <property type="entry name" value="AraC_binding"/>
    <property type="match status" value="1"/>
</dbReference>
<evidence type="ECO:0000256" key="2">
    <source>
        <dbReference type="ARBA" id="ARBA00023125"/>
    </source>
</evidence>
<gene>
    <name evidence="5" type="ORF">ACFSJ0_44560</name>
</gene>
<sequence length="275" mass="29534">MHRVRRDDVFTPDRPAVVAERHELAADNGAHSHDFLELAVVVSGTATHVSVTGEQELSRGSVALLRPGDWHGYRECRELVVHNVYVGPEMFQRELAWLRAEPHIGRLLHTSGHVSRLDGGALAVVEAALPAAVGGHITQVGALLCLLGGAAASLGEPAARGAGTHPAVLLAVRELEGDPRRSWSVDDLAALAHVSSAHLARTFTAQLGISPMAYLNRLRAERAAALLIETDLPVAAIGRQVGWSDPNYASRRFRQSFAMSPSDYRARFSAPAPAR</sequence>
<feature type="domain" description="HTH araC/xylS-type" evidence="4">
    <location>
        <begin position="169"/>
        <end position="267"/>
    </location>
</feature>
<evidence type="ECO:0000256" key="1">
    <source>
        <dbReference type="ARBA" id="ARBA00023015"/>
    </source>
</evidence>
<dbReference type="InterPro" id="IPR050204">
    <property type="entry name" value="AraC_XylS_family_regulators"/>
</dbReference>